<dbReference type="SUPFAM" id="SSF53223">
    <property type="entry name" value="Aminoacid dehydrogenase-like, N-terminal domain"/>
    <property type="match status" value="1"/>
</dbReference>
<keyword evidence="4" id="KW-0496">Mitochondrion</keyword>
<evidence type="ECO:0000313" key="14">
    <source>
        <dbReference type="Proteomes" id="UP000039865"/>
    </source>
</evidence>
<evidence type="ECO:0000256" key="5">
    <source>
        <dbReference type="ARBA" id="ARBA00047867"/>
    </source>
</evidence>
<sequence length="522" mass="58751">MLLRRLQTQLCKTQNLLNKQQQLANASNFYRFSLRSIIQSSQANFSSAVVAQDVKQEPRFLEQVELFFNRAASKTGVPEDYLEQIKACDTVVRFTIPLVRDNGTVENITCYRAQHKHHHLPVKGGTRYSEHMDLQESMALASLMTFKLIIAGIPFGGAKGGVKINPSKYSMPELERITRRYTMELAKKGFIGPAIDCLGPDMGTNEQIMTWIKDQYVSMYGENNINAEGCCTGKFVNQGGIQGRAESTGLGVYYGTQELLHTESFLEKANLTEGIKGKTFTVQGFGSVGYWASKFFQQDGGKITSIVEYNSAIYNPKGFDVDDVKEYFRRNGSLYNYPKATEQTMVDPLSFLEKPCDILLPAAIEKSINMFNADNLKCKVVVEGANGPTTFYGEEILLKKGIVVVPDMLINGGGVTVSYFEWLKNLEHVAPGRLTKKYKLKKNIEILSQMGYVFPETSPHMNEMDGANEIEIVYSGLEEIMTEAVREHWKFAVENNLNFRDACFVKSIRKLHKHLEETGLLI</sequence>
<feature type="binding site" evidence="9">
    <location>
        <position position="418"/>
    </location>
    <ligand>
        <name>substrate</name>
    </ligand>
</feature>
<dbReference type="AlphaFoldDB" id="A0A078A5Z4"/>
<organism evidence="13 14">
    <name type="scientific">Stylonychia lemnae</name>
    <name type="common">Ciliate</name>
    <dbReference type="NCBI Taxonomy" id="5949"/>
    <lineage>
        <taxon>Eukaryota</taxon>
        <taxon>Sar</taxon>
        <taxon>Alveolata</taxon>
        <taxon>Ciliophora</taxon>
        <taxon>Intramacronucleata</taxon>
        <taxon>Spirotrichea</taxon>
        <taxon>Stichotrichia</taxon>
        <taxon>Sporadotrichida</taxon>
        <taxon>Oxytrichidae</taxon>
        <taxon>Stylonychinae</taxon>
        <taxon>Stylonychia</taxon>
    </lineage>
</organism>
<feature type="active site" description="Proton donor" evidence="8">
    <location>
        <position position="159"/>
    </location>
</feature>
<dbReference type="InterPro" id="IPR046346">
    <property type="entry name" value="Aminoacid_DH-like_N_sf"/>
</dbReference>
<comment type="catalytic activity">
    <reaction evidence="6">
        <text>L-glutamate + NADP(+) + H2O = 2-oxoglutarate + NH4(+) + NADPH + H(+)</text>
        <dbReference type="Rhea" id="RHEA:11612"/>
        <dbReference type="ChEBI" id="CHEBI:15377"/>
        <dbReference type="ChEBI" id="CHEBI:15378"/>
        <dbReference type="ChEBI" id="CHEBI:16810"/>
        <dbReference type="ChEBI" id="CHEBI:28938"/>
        <dbReference type="ChEBI" id="CHEBI:29985"/>
        <dbReference type="ChEBI" id="CHEBI:57783"/>
        <dbReference type="ChEBI" id="CHEBI:58349"/>
        <dbReference type="EC" id="1.4.1.3"/>
    </reaction>
</comment>
<comment type="catalytic activity">
    <reaction evidence="5">
        <text>L-glutamate + NAD(+) + H2O = 2-oxoglutarate + NH4(+) + NADH + H(+)</text>
        <dbReference type="Rhea" id="RHEA:15133"/>
        <dbReference type="ChEBI" id="CHEBI:15377"/>
        <dbReference type="ChEBI" id="CHEBI:15378"/>
        <dbReference type="ChEBI" id="CHEBI:16810"/>
        <dbReference type="ChEBI" id="CHEBI:28938"/>
        <dbReference type="ChEBI" id="CHEBI:29985"/>
        <dbReference type="ChEBI" id="CHEBI:57540"/>
        <dbReference type="ChEBI" id="CHEBI:57945"/>
        <dbReference type="EC" id="1.4.1.3"/>
    </reaction>
</comment>
<dbReference type="GO" id="GO:0004352">
    <property type="term" value="F:glutamate dehydrogenase (NAD+) activity"/>
    <property type="evidence" value="ECO:0007669"/>
    <property type="project" value="TreeGrafter"/>
</dbReference>
<keyword evidence="9" id="KW-0547">Nucleotide-binding</keyword>
<dbReference type="SUPFAM" id="SSF51735">
    <property type="entry name" value="NAD(P)-binding Rossmann-fold domains"/>
    <property type="match status" value="1"/>
</dbReference>
<feature type="binding site" evidence="9">
    <location>
        <position position="123"/>
    </location>
    <ligand>
        <name>substrate</name>
    </ligand>
</feature>
<evidence type="ECO:0000259" key="12">
    <source>
        <dbReference type="SMART" id="SM00839"/>
    </source>
</evidence>
<dbReference type="GO" id="GO:0000166">
    <property type="term" value="F:nucleotide binding"/>
    <property type="evidence" value="ECO:0007669"/>
    <property type="project" value="UniProtKB-KW"/>
</dbReference>
<evidence type="ECO:0000256" key="4">
    <source>
        <dbReference type="ARBA" id="ARBA00023128"/>
    </source>
</evidence>
<evidence type="ECO:0000256" key="3">
    <source>
        <dbReference type="ARBA" id="ARBA00023002"/>
    </source>
</evidence>
<feature type="binding site" evidence="9">
    <location>
        <position position="147"/>
    </location>
    <ligand>
        <name>substrate</name>
    </ligand>
</feature>
<dbReference type="PROSITE" id="PS00074">
    <property type="entry name" value="GLFV_DEHYDROGENASE"/>
    <property type="match status" value="1"/>
</dbReference>
<evidence type="ECO:0000256" key="1">
    <source>
        <dbReference type="ARBA" id="ARBA00004173"/>
    </source>
</evidence>
<dbReference type="Pfam" id="PF02812">
    <property type="entry name" value="ELFV_dehydrog_N"/>
    <property type="match status" value="1"/>
</dbReference>
<dbReference type="CDD" id="cd01076">
    <property type="entry name" value="NAD_bind_1_Glu_DH"/>
    <property type="match status" value="1"/>
</dbReference>
<dbReference type="InterPro" id="IPR006097">
    <property type="entry name" value="Glu/Leu/Phe/Val/Trp_DH_dimer"/>
</dbReference>
<dbReference type="GO" id="GO:0006538">
    <property type="term" value="P:L-glutamate catabolic process"/>
    <property type="evidence" value="ECO:0007669"/>
    <property type="project" value="TreeGrafter"/>
</dbReference>
<dbReference type="OrthoDB" id="6718861at2759"/>
<dbReference type="PANTHER" id="PTHR11606">
    <property type="entry name" value="GLUTAMATE DEHYDROGENASE"/>
    <property type="match status" value="1"/>
</dbReference>
<dbReference type="InterPro" id="IPR006096">
    <property type="entry name" value="Glu/Leu/Phe/Val/Trp_DH_C"/>
</dbReference>
<dbReference type="FunCoup" id="A0A078A5Z4">
    <property type="interactions" value="76"/>
</dbReference>
<evidence type="ECO:0000256" key="7">
    <source>
        <dbReference type="PIRNR" id="PIRNR000185"/>
    </source>
</evidence>
<evidence type="ECO:0000256" key="9">
    <source>
        <dbReference type="PIRSR" id="PIRSR000185-2"/>
    </source>
</evidence>
<comment type="similarity">
    <text evidence="2 7 11">Belongs to the Glu/Leu/Phe/Val dehydrogenases family.</text>
</comment>
<evidence type="ECO:0000256" key="6">
    <source>
        <dbReference type="ARBA" id="ARBA00048577"/>
    </source>
</evidence>
<keyword evidence="9" id="KW-0520">NAD</keyword>
<reference evidence="13 14" key="1">
    <citation type="submission" date="2014-06" db="EMBL/GenBank/DDBJ databases">
        <authorList>
            <person name="Swart Estienne"/>
        </authorList>
    </citation>
    <scope>NUCLEOTIDE SEQUENCE [LARGE SCALE GENOMIC DNA]</scope>
    <source>
        <strain evidence="13 14">130c</strain>
    </source>
</reference>
<dbReference type="PANTHER" id="PTHR11606:SF13">
    <property type="entry name" value="GLUTAMATE DEHYDROGENASE 1, MITOCHONDRIAL"/>
    <property type="match status" value="1"/>
</dbReference>
<evidence type="ECO:0000256" key="8">
    <source>
        <dbReference type="PIRSR" id="PIRSR000185-1"/>
    </source>
</evidence>
<dbReference type="OMA" id="NAWWWWT"/>
<keyword evidence="14" id="KW-1185">Reference proteome</keyword>
<dbReference type="PIRSF" id="PIRSF000185">
    <property type="entry name" value="Glu_DH"/>
    <property type="match status" value="1"/>
</dbReference>
<evidence type="ECO:0000256" key="11">
    <source>
        <dbReference type="RuleBase" id="RU004417"/>
    </source>
</evidence>
<dbReference type="Pfam" id="PF00208">
    <property type="entry name" value="ELFV_dehydrog"/>
    <property type="match status" value="1"/>
</dbReference>
<comment type="subcellular location">
    <subcellularLocation>
        <location evidence="1">Mitochondrion</location>
    </subcellularLocation>
</comment>
<dbReference type="FunFam" id="3.40.50.720:FF:000100">
    <property type="entry name" value="Glutamate dehydrogenase 1, mitochondrial"/>
    <property type="match status" value="1"/>
</dbReference>
<proteinExistence type="inferred from homology"/>
<evidence type="ECO:0000256" key="2">
    <source>
        <dbReference type="ARBA" id="ARBA00006382"/>
    </source>
</evidence>
<dbReference type="InterPro" id="IPR033524">
    <property type="entry name" value="Glu/Leu/Phe/Val_DH_AS"/>
</dbReference>
<dbReference type="EMBL" id="CCKQ01006351">
    <property type="protein sequence ID" value="CDW77665.1"/>
    <property type="molecule type" value="Genomic_DNA"/>
</dbReference>
<dbReference type="GO" id="GO:0005739">
    <property type="term" value="C:mitochondrion"/>
    <property type="evidence" value="ECO:0007669"/>
    <property type="project" value="UniProtKB-SubCell"/>
</dbReference>
<dbReference type="PRINTS" id="PR00082">
    <property type="entry name" value="GLFDHDRGNASE"/>
</dbReference>
<dbReference type="InParanoid" id="A0A078A5Z4"/>
<feature type="binding site" evidence="9">
    <location>
        <position position="248"/>
    </location>
    <ligand>
        <name>NAD(+)</name>
        <dbReference type="ChEBI" id="CHEBI:57540"/>
    </ligand>
</feature>
<evidence type="ECO:0000313" key="13">
    <source>
        <dbReference type="EMBL" id="CDW77665.1"/>
    </source>
</evidence>
<dbReference type="SMART" id="SM00839">
    <property type="entry name" value="ELFV_dehydrog"/>
    <property type="match status" value="1"/>
</dbReference>
<protein>
    <recommendedName>
        <fullName evidence="7">Glutamate dehydrogenase</fullName>
    </recommendedName>
</protein>
<gene>
    <name evidence="13" type="primary">Contig6890.g7373</name>
    <name evidence="13" type="ORF">STYLEM_6629</name>
</gene>
<dbReference type="InterPro" id="IPR006095">
    <property type="entry name" value="Glu/Leu/Phe/Val/Trp_DH"/>
</dbReference>
<name>A0A078A5Z4_STYLE</name>
<keyword evidence="3 7" id="KW-0560">Oxidoreductase</keyword>
<dbReference type="Gene3D" id="3.40.50.10860">
    <property type="entry name" value="Leucine Dehydrogenase, chain A, domain 1"/>
    <property type="match status" value="1"/>
</dbReference>
<dbReference type="Proteomes" id="UP000039865">
    <property type="component" value="Unassembled WGS sequence"/>
</dbReference>
<dbReference type="Gene3D" id="3.40.50.720">
    <property type="entry name" value="NAD(P)-binding Rossmann-like Domain"/>
    <property type="match status" value="1"/>
</dbReference>
<dbReference type="InterPro" id="IPR014362">
    <property type="entry name" value="Glu_DH"/>
</dbReference>
<feature type="domain" description="Glutamate/phenylalanine/leucine/valine/L-tryptophan dehydrogenase C-terminal" evidence="12">
    <location>
        <begin position="241"/>
        <end position="519"/>
    </location>
</feature>
<dbReference type="InterPro" id="IPR033922">
    <property type="entry name" value="NAD_bind_Glu_DH"/>
</dbReference>
<evidence type="ECO:0000256" key="10">
    <source>
        <dbReference type="PIRSR" id="PIRSR000185-3"/>
    </source>
</evidence>
<dbReference type="InterPro" id="IPR036291">
    <property type="entry name" value="NAD(P)-bd_dom_sf"/>
</dbReference>
<feature type="site" description="Important for catalysis" evidence="10">
    <location>
        <position position="201"/>
    </location>
</feature>
<accession>A0A078A5Z4</accession>